<reference evidence="1" key="1">
    <citation type="submission" date="2014-11" db="EMBL/GenBank/DDBJ databases">
        <authorList>
            <person name="Amaro Gonzalez C."/>
        </authorList>
    </citation>
    <scope>NUCLEOTIDE SEQUENCE</scope>
</reference>
<organism evidence="1">
    <name type="scientific">Anguilla anguilla</name>
    <name type="common">European freshwater eel</name>
    <name type="synonym">Muraena anguilla</name>
    <dbReference type="NCBI Taxonomy" id="7936"/>
    <lineage>
        <taxon>Eukaryota</taxon>
        <taxon>Metazoa</taxon>
        <taxon>Chordata</taxon>
        <taxon>Craniata</taxon>
        <taxon>Vertebrata</taxon>
        <taxon>Euteleostomi</taxon>
        <taxon>Actinopterygii</taxon>
        <taxon>Neopterygii</taxon>
        <taxon>Teleostei</taxon>
        <taxon>Anguilliformes</taxon>
        <taxon>Anguillidae</taxon>
        <taxon>Anguilla</taxon>
    </lineage>
</organism>
<evidence type="ECO:0000313" key="1">
    <source>
        <dbReference type="EMBL" id="JAH28686.1"/>
    </source>
</evidence>
<dbReference type="AlphaFoldDB" id="A0A0E9RHP5"/>
<reference evidence="1" key="2">
    <citation type="journal article" date="2015" name="Fish Shellfish Immunol.">
        <title>Early steps in the European eel (Anguilla anguilla)-Vibrio vulnificus interaction in the gills: Role of the RtxA13 toxin.</title>
        <authorList>
            <person name="Callol A."/>
            <person name="Pajuelo D."/>
            <person name="Ebbesson L."/>
            <person name="Teles M."/>
            <person name="MacKenzie S."/>
            <person name="Amaro C."/>
        </authorList>
    </citation>
    <scope>NUCLEOTIDE SEQUENCE</scope>
</reference>
<accession>A0A0E9RHP5</accession>
<name>A0A0E9RHP5_ANGAN</name>
<sequence>MRVCHQNSRLPTSVHGSHMGFHRVINFHQIQNLIKLSHFVLIAMNQSDLGRRTSELFADFVQHTNCSLPDH</sequence>
<dbReference type="EMBL" id="GBXM01079891">
    <property type="protein sequence ID" value="JAH28686.1"/>
    <property type="molecule type" value="Transcribed_RNA"/>
</dbReference>
<proteinExistence type="predicted"/>
<protein>
    <submittedName>
        <fullName evidence="1">Uncharacterized protein</fullName>
    </submittedName>
</protein>